<feature type="region of interest" description="Disordered" evidence="1">
    <location>
        <begin position="84"/>
        <end position="250"/>
    </location>
</feature>
<name>A0AAD7MJM5_9AGAR</name>
<proteinExistence type="predicted"/>
<feature type="compositionally biased region" description="Low complexity" evidence="1">
    <location>
        <begin position="106"/>
        <end position="136"/>
    </location>
</feature>
<evidence type="ECO:0000256" key="1">
    <source>
        <dbReference type="SAM" id="MobiDB-lite"/>
    </source>
</evidence>
<keyword evidence="3" id="KW-1185">Reference proteome</keyword>
<feature type="compositionally biased region" description="Polar residues" evidence="1">
    <location>
        <begin position="157"/>
        <end position="172"/>
    </location>
</feature>
<dbReference type="AlphaFoldDB" id="A0AAD7MJM5"/>
<accession>A0AAD7MJM5</accession>
<comment type="caution">
    <text evidence="2">The sequence shown here is derived from an EMBL/GenBank/DDBJ whole genome shotgun (WGS) entry which is preliminary data.</text>
</comment>
<feature type="compositionally biased region" description="Acidic residues" evidence="1">
    <location>
        <begin position="181"/>
        <end position="193"/>
    </location>
</feature>
<evidence type="ECO:0000313" key="2">
    <source>
        <dbReference type="EMBL" id="KAJ7720632.1"/>
    </source>
</evidence>
<organism evidence="2 3">
    <name type="scientific">Mycena metata</name>
    <dbReference type="NCBI Taxonomy" id="1033252"/>
    <lineage>
        <taxon>Eukaryota</taxon>
        <taxon>Fungi</taxon>
        <taxon>Dikarya</taxon>
        <taxon>Basidiomycota</taxon>
        <taxon>Agaricomycotina</taxon>
        <taxon>Agaricomycetes</taxon>
        <taxon>Agaricomycetidae</taxon>
        <taxon>Agaricales</taxon>
        <taxon>Marasmiineae</taxon>
        <taxon>Mycenaceae</taxon>
        <taxon>Mycena</taxon>
    </lineage>
</organism>
<feature type="compositionally biased region" description="Pro residues" evidence="1">
    <location>
        <begin position="146"/>
        <end position="156"/>
    </location>
</feature>
<reference evidence="2" key="1">
    <citation type="submission" date="2023-03" db="EMBL/GenBank/DDBJ databases">
        <title>Massive genome expansion in bonnet fungi (Mycena s.s.) driven by repeated elements and novel gene families across ecological guilds.</title>
        <authorList>
            <consortium name="Lawrence Berkeley National Laboratory"/>
            <person name="Harder C.B."/>
            <person name="Miyauchi S."/>
            <person name="Viragh M."/>
            <person name="Kuo A."/>
            <person name="Thoen E."/>
            <person name="Andreopoulos B."/>
            <person name="Lu D."/>
            <person name="Skrede I."/>
            <person name="Drula E."/>
            <person name="Henrissat B."/>
            <person name="Morin E."/>
            <person name="Kohler A."/>
            <person name="Barry K."/>
            <person name="LaButti K."/>
            <person name="Morin E."/>
            <person name="Salamov A."/>
            <person name="Lipzen A."/>
            <person name="Mereny Z."/>
            <person name="Hegedus B."/>
            <person name="Baldrian P."/>
            <person name="Stursova M."/>
            <person name="Weitz H."/>
            <person name="Taylor A."/>
            <person name="Grigoriev I.V."/>
            <person name="Nagy L.G."/>
            <person name="Martin F."/>
            <person name="Kauserud H."/>
        </authorList>
    </citation>
    <scope>NUCLEOTIDE SEQUENCE</scope>
    <source>
        <strain evidence="2">CBHHK182m</strain>
    </source>
</reference>
<sequence>MWSGAVYCNPWDAFQDGGAYGMVLYYGTEQELLNRVASLRAAGQFRNLALYWLPGSQHEINKLRGFLYVDPSMDLTFIPYEPHAEEQRKPKKPNKAPSFTAVQTGTVDNATANSSTSTLTPTPTAVATNTAAPIVAPGSDGSITPAPTPAPAPTPPVRQTNTHPVPSSSVLNDINMYESSSSEDSDNDEDENDGSSNDEGSSKKNKRKQDDFVEIPQDGVPPGQAGVKSWRDRNPGRLAIPLQNHRPQQNAETLETAQLKRDTNKQTAAKLTDTQNIIDVRNKMAEEVAKAHKVKVEVVLRRLMSLGSMKALRKISLFNAKVQHLCKRQKLSLGNGTGDTVGVTMSHRTRDP</sequence>
<evidence type="ECO:0000313" key="3">
    <source>
        <dbReference type="Proteomes" id="UP001215598"/>
    </source>
</evidence>
<dbReference type="Proteomes" id="UP001215598">
    <property type="component" value="Unassembled WGS sequence"/>
</dbReference>
<protein>
    <submittedName>
        <fullName evidence="2">Uncharacterized protein</fullName>
    </submittedName>
</protein>
<dbReference type="EMBL" id="JARKIB010000238">
    <property type="protein sequence ID" value="KAJ7720632.1"/>
    <property type="molecule type" value="Genomic_DNA"/>
</dbReference>
<gene>
    <name evidence="2" type="ORF">B0H16DRAFT_1474324</name>
</gene>